<evidence type="ECO:0000313" key="12">
    <source>
        <dbReference type="EMBL" id="OQU79128.1"/>
    </source>
</evidence>
<dbReference type="Gramene" id="OQU79128">
    <property type="protein sequence ID" value="OQU79128"/>
    <property type="gene ID" value="SORBI_3008G099300"/>
</dbReference>
<dbReference type="PROSITE" id="PS00108">
    <property type="entry name" value="PROTEIN_KINASE_ST"/>
    <property type="match status" value="1"/>
</dbReference>
<dbReference type="InterPro" id="IPR017441">
    <property type="entry name" value="Protein_kinase_ATP_BS"/>
</dbReference>
<dbReference type="SMART" id="SM00220">
    <property type="entry name" value="S_TKc"/>
    <property type="match status" value="1"/>
</dbReference>
<organism evidence="12 13">
    <name type="scientific">Sorghum bicolor</name>
    <name type="common">Sorghum</name>
    <name type="synonym">Sorghum vulgare</name>
    <dbReference type="NCBI Taxonomy" id="4558"/>
    <lineage>
        <taxon>Eukaryota</taxon>
        <taxon>Viridiplantae</taxon>
        <taxon>Streptophyta</taxon>
        <taxon>Embryophyta</taxon>
        <taxon>Tracheophyta</taxon>
        <taxon>Spermatophyta</taxon>
        <taxon>Magnoliopsida</taxon>
        <taxon>Liliopsida</taxon>
        <taxon>Poales</taxon>
        <taxon>Poaceae</taxon>
        <taxon>PACMAD clade</taxon>
        <taxon>Panicoideae</taxon>
        <taxon>Andropogonodae</taxon>
        <taxon>Andropogoneae</taxon>
        <taxon>Sorghinae</taxon>
        <taxon>Sorghum</taxon>
    </lineage>
</organism>
<dbReference type="GO" id="GO:0004674">
    <property type="term" value="F:protein serine/threonine kinase activity"/>
    <property type="evidence" value="ECO:0007669"/>
    <property type="project" value="UniProtKB-KW"/>
</dbReference>
<dbReference type="AlphaFoldDB" id="A0A1Z5R5T5"/>
<reference evidence="13" key="3">
    <citation type="journal article" date="2018" name="Plant J.">
        <title>The Sorghum bicolor reference genome: improved assembly, gene annotations, a transcriptome atlas, and signatures of genome organization.</title>
        <authorList>
            <person name="McCormick R.F."/>
            <person name="Truong S.K."/>
            <person name="Sreedasyam A."/>
            <person name="Jenkins J."/>
            <person name="Shu S."/>
            <person name="Sims D."/>
            <person name="Kennedy M."/>
            <person name="Amirebrahimi M."/>
            <person name="Weers B.D."/>
            <person name="McKinley B."/>
            <person name="Mattison A."/>
            <person name="Morishige D.T."/>
            <person name="Grimwood J."/>
            <person name="Schmutz J."/>
            <person name="Mullet J.E."/>
        </authorList>
    </citation>
    <scope>NUCLEOTIDE SEQUENCE [LARGE SCALE GENOMIC DNA]</scope>
    <source>
        <strain evidence="13">cv. BTx623</strain>
    </source>
</reference>
<evidence type="ECO:0000256" key="5">
    <source>
        <dbReference type="ARBA" id="ARBA00022777"/>
    </source>
</evidence>
<evidence type="ECO:0000256" key="7">
    <source>
        <dbReference type="ARBA" id="ARBA00047899"/>
    </source>
</evidence>
<dbReference type="SUPFAM" id="SSF56112">
    <property type="entry name" value="Protein kinase-like (PK-like)"/>
    <property type="match status" value="1"/>
</dbReference>
<keyword evidence="5" id="KW-0418">Kinase</keyword>
<accession>A0A1Z5R5T5</accession>
<sequence>MSESTYFKLDLIKTITGDFADDLLVGSGGYGVVYRGTYDGQKIAVKKLHPLHGLDDKAFDKEFHSLSKINHPNVVRLIGYCHESHRKFLPHKGGLQAATVMERVLCFEYMEGGSLDKHILADSCDLDWLTCYKIIKGICEGLNRLHSEQGKPIYHMDLKPANILLDKNMTAKIGDLGLSRLVSSTNTYQTKAREGTL</sequence>
<dbReference type="InterPro" id="IPR011009">
    <property type="entry name" value="Kinase-like_dom_sf"/>
</dbReference>
<evidence type="ECO:0000256" key="2">
    <source>
        <dbReference type="ARBA" id="ARBA00022527"/>
    </source>
</evidence>
<dbReference type="PROSITE" id="PS00107">
    <property type="entry name" value="PROTEIN_KINASE_ATP"/>
    <property type="match status" value="1"/>
</dbReference>
<dbReference type="EC" id="2.7.11.1" evidence="1"/>
<keyword evidence="2 10" id="KW-0723">Serine/threonine-protein kinase</keyword>
<dbReference type="EMBL" id="CM000767">
    <property type="protein sequence ID" value="OQU79127.1"/>
    <property type="molecule type" value="Genomic_DNA"/>
</dbReference>
<comment type="catalytic activity">
    <reaction evidence="7">
        <text>L-threonyl-[protein] + ATP = O-phospho-L-threonyl-[protein] + ADP + H(+)</text>
        <dbReference type="Rhea" id="RHEA:46608"/>
        <dbReference type="Rhea" id="RHEA-COMP:11060"/>
        <dbReference type="Rhea" id="RHEA-COMP:11605"/>
        <dbReference type="ChEBI" id="CHEBI:15378"/>
        <dbReference type="ChEBI" id="CHEBI:30013"/>
        <dbReference type="ChEBI" id="CHEBI:30616"/>
        <dbReference type="ChEBI" id="CHEBI:61977"/>
        <dbReference type="ChEBI" id="CHEBI:456216"/>
        <dbReference type="EC" id="2.7.11.1"/>
    </reaction>
</comment>
<name>A0A1Z5R5T5_SORBI</name>
<proteinExistence type="inferred from homology"/>
<evidence type="ECO:0000256" key="9">
    <source>
        <dbReference type="PROSITE-ProRule" id="PRU10141"/>
    </source>
</evidence>
<dbReference type="InterPro" id="IPR000719">
    <property type="entry name" value="Prot_kinase_dom"/>
</dbReference>
<evidence type="ECO:0000259" key="11">
    <source>
        <dbReference type="PROSITE" id="PS50011"/>
    </source>
</evidence>
<evidence type="ECO:0000256" key="3">
    <source>
        <dbReference type="ARBA" id="ARBA00022679"/>
    </source>
</evidence>
<keyword evidence="4 9" id="KW-0547">Nucleotide-binding</keyword>
<dbReference type="Gramene" id="OQU79127">
    <property type="protein sequence ID" value="OQU79127"/>
    <property type="gene ID" value="SORBI_3008G099300"/>
</dbReference>
<dbReference type="PROSITE" id="PS50011">
    <property type="entry name" value="PROTEIN_KINASE_DOM"/>
    <property type="match status" value="1"/>
</dbReference>
<dbReference type="PANTHER" id="PTHR45707:SF46">
    <property type="entry name" value="PROTEIN KINASE DOMAIN-CONTAINING PROTEIN"/>
    <property type="match status" value="1"/>
</dbReference>
<evidence type="ECO:0000256" key="4">
    <source>
        <dbReference type="ARBA" id="ARBA00022741"/>
    </source>
</evidence>
<dbReference type="OMA" id="TMMSYAS"/>
<keyword evidence="13" id="KW-1185">Reference proteome</keyword>
<feature type="binding site" evidence="9">
    <location>
        <position position="47"/>
    </location>
    <ligand>
        <name>ATP</name>
        <dbReference type="ChEBI" id="CHEBI:30616"/>
    </ligand>
</feature>
<comment type="similarity">
    <text evidence="10">Belongs to the protein kinase superfamily.</text>
</comment>
<evidence type="ECO:0000256" key="1">
    <source>
        <dbReference type="ARBA" id="ARBA00012513"/>
    </source>
</evidence>
<dbReference type="FunFam" id="1.10.510.10:FF:001023">
    <property type="entry name" value="Os07g0541700 protein"/>
    <property type="match status" value="1"/>
</dbReference>
<keyword evidence="6 9" id="KW-0067">ATP-binding</keyword>
<dbReference type="Gene3D" id="1.10.510.10">
    <property type="entry name" value="Transferase(Phosphotransferase) domain 1"/>
    <property type="match status" value="1"/>
</dbReference>
<dbReference type="GO" id="GO:0005524">
    <property type="term" value="F:ATP binding"/>
    <property type="evidence" value="ECO:0007669"/>
    <property type="project" value="UniProtKB-UniRule"/>
</dbReference>
<feature type="domain" description="Protein kinase" evidence="11">
    <location>
        <begin position="19"/>
        <end position="197"/>
    </location>
</feature>
<dbReference type="PANTHER" id="PTHR45707">
    <property type="entry name" value="C2 CALCIUM/LIPID-BINDING PLANT PHOSPHORIBOSYLTRANSFERASE FAMILY PROTEIN"/>
    <property type="match status" value="1"/>
</dbReference>
<evidence type="ECO:0000256" key="6">
    <source>
        <dbReference type="ARBA" id="ARBA00022840"/>
    </source>
</evidence>
<dbReference type="InterPro" id="IPR008271">
    <property type="entry name" value="Ser/Thr_kinase_AS"/>
</dbReference>
<reference evidence="12 13" key="1">
    <citation type="journal article" date="2009" name="Nature">
        <title>The Sorghum bicolor genome and the diversification of grasses.</title>
        <authorList>
            <person name="Paterson A.H."/>
            <person name="Bowers J.E."/>
            <person name="Bruggmann R."/>
            <person name="Dubchak I."/>
            <person name="Grimwood J."/>
            <person name="Gundlach H."/>
            <person name="Haberer G."/>
            <person name="Hellsten U."/>
            <person name="Mitros T."/>
            <person name="Poliakov A."/>
            <person name="Schmutz J."/>
            <person name="Spannagl M."/>
            <person name="Tang H."/>
            <person name="Wang X."/>
            <person name="Wicker T."/>
            <person name="Bharti A.K."/>
            <person name="Chapman J."/>
            <person name="Feltus F.A."/>
            <person name="Gowik U."/>
            <person name="Grigoriev I.V."/>
            <person name="Lyons E."/>
            <person name="Maher C.A."/>
            <person name="Martis M."/>
            <person name="Narechania A."/>
            <person name="Otillar R.P."/>
            <person name="Penning B.W."/>
            <person name="Salamov A.A."/>
            <person name="Wang Y."/>
            <person name="Zhang L."/>
            <person name="Carpita N.C."/>
            <person name="Freeling M."/>
            <person name="Gingle A.R."/>
            <person name="Hash C.T."/>
            <person name="Keller B."/>
            <person name="Klein P."/>
            <person name="Kresovich S."/>
            <person name="McCann M.C."/>
            <person name="Ming R."/>
            <person name="Peterson D.G."/>
            <person name="Mehboob-ur-Rahman"/>
            <person name="Ware D."/>
            <person name="Westhoff P."/>
            <person name="Mayer K.F."/>
            <person name="Messing J."/>
            <person name="Rokhsar D.S."/>
        </authorList>
    </citation>
    <scope>NUCLEOTIDE SEQUENCE [LARGE SCALE GENOMIC DNA]</scope>
    <source>
        <strain evidence="13">cv. BTx623</strain>
    </source>
</reference>
<comment type="catalytic activity">
    <reaction evidence="8">
        <text>L-seryl-[protein] + ATP = O-phospho-L-seryl-[protein] + ADP + H(+)</text>
        <dbReference type="Rhea" id="RHEA:17989"/>
        <dbReference type="Rhea" id="RHEA-COMP:9863"/>
        <dbReference type="Rhea" id="RHEA-COMP:11604"/>
        <dbReference type="ChEBI" id="CHEBI:15378"/>
        <dbReference type="ChEBI" id="CHEBI:29999"/>
        <dbReference type="ChEBI" id="CHEBI:30616"/>
        <dbReference type="ChEBI" id="CHEBI:83421"/>
        <dbReference type="ChEBI" id="CHEBI:456216"/>
        <dbReference type="EC" id="2.7.11.1"/>
    </reaction>
</comment>
<dbReference type="Pfam" id="PF00069">
    <property type="entry name" value="Pkinase"/>
    <property type="match status" value="1"/>
</dbReference>
<evidence type="ECO:0000256" key="10">
    <source>
        <dbReference type="RuleBase" id="RU000304"/>
    </source>
</evidence>
<reference evidence="12" key="2">
    <citation type="submission" date="2017-02" db="EMBL/GenBank/DDBJ databases">
        <title>WGS assembly of Sorghum bicolor.</title>
        <authorList>
            <person name="Paterson A."/>
            <person name="Mullet J."/>
            <person name="Bowers J."/>
            <person name="Bruggmann R."/>
            <person name="Dubchak I."/>
            <person name="Grimwood J."/>
            <person name="Gundlach H."/>
            <person name="Haberer G."/>
            <person name="Hellsten U."/>
            <person name="Mitros T."/>
            <person name="Poliakov A."/>
            <person name="Schmutz J."/>
            <person name="Spannagl M."/>
            <person name="Tang H."/>
            <person name="Wang X."/>
            <person name="Wicker T."/>
            <person name="Bharti A."/>
            <person name="Chapman J."/>
            <person name="Feltus F."/>
            <person name="Gowik U."/>
            <person name="Grigoriev I."/>
            <person name="Lyons E."/>
            <person name="Maher C."/>
            <person name="Martis M."/>
            <person name="Narechania A."/>
            <person name="Otillar R."/>
            <person name="Penning B."/>
            <person name="Salamov A."/>
            <person name="Wang Y."/>
            <person name="Zhang L."/>
            <person name="Carpita N."/>
            <person name="Freeling M."/>
            <person name="Gingle A."/>
            <person name="Hash C."/>
            <person name="Keller B."/>
            <person name="Klein P."/>
            <person name="Kresovich S."/>
            <person name="Mccann M."/>
            <person name="Ming R."/>
            <person name="Peterson D."/>
            <person name="Rahman M."/>
            <person name="Ware D."/>
            <person name="Westhoff P."/>
            <person name="Mayer K."/>
            <person name="Messing J."/>
            <person name="Sims D."/>
            <person name="Jenkins J."/>
            <person name="Shu S."/>
            <person name="Rokhsar D."/>
        </authorList>
    </citation>
    <scope>NUCLEOTIDE SEQUENCE</scope>
</reference>
<gene>
    <name evidence="12" type="ORF">SORBI_3008G099300</name>
</gene>
<keyword evidence="3" id="KW-0808">Transferase</keyword>
<dbReference type="Proteomes" id="UP000000768">
    <property type="component" value="Chromosome 8"/>
</dbReference>
<dbReference type="ExpressionAtlas" id="A0A1Z5R5T5">
    <property type="expression patterns" value="baseline and differential"/>
</dbReference>
<dbReference type="Gene3D" id="3.30.200.20">
    <property type="entry name" value="Phosphorylase Kinase, domain 1"/>
    <property type="match status" value="1"/>
</dbReference>
<evidence type="ECO:0000256" key="8">
    <source>
        <dbReference type="ARBA" id="ARBA00048679"/>
    </source>
</evidence>
<protein>
    <recommendedName>
        <fullName evidence="1">non-specific serine/threonine protein kinase</fullName>
        <ecNumber evidence="1">2.7.11.1</ecNumber>
    </recommendedName>
</protein>
<evidence type="ECO:0000313" key="13">
    <source>
        <dbReference type="Proteomes" id="UP000000768"/>
    </source>
</evidence>
<dbReference type="EMBL" id="CM000767">
    <property type="protein sequence ID" value="OQU79128.1"/>
    <property type="molecule type" value="Genomic_DNA"/>
</dbReference>